<keyword evidence="5 6" id="KW-0472">Membrane</keyword>
<dbReference type="PANTHER" id="PTHR22779:SF6">
    <property type="entry name" value="SD17342P"/>
    <property type="match status" value="1"/>
</dbReference>
<name>A0A0D7BGB7_9AGAR</name>
<evidence type="ECO:0000256" key="3">
    <source>
        <dbReference type="ARBA" id="ARBA00022692"/>
    </source>
</evidence>
<dbReference type="Proteomes" id="UP000054007">
    <property type="component" value="Unassembled WGS sequence"/>
</dbReference>
<evidence type="ECO:0000256" key="4">
    <source>
        <dbReference type="ARBA" id="ARBA00022989"/>
    </source>
</evidence>
<dbReference type="OrthoDB" id="2131401at2759"/>
<evidence type="ECO:0000256" key="6">
    <source>
        <dbReference type="SAM" id="Phobius"/>
    </source>
</evidence>
<keyword evidence="3 6" id="KW-0812">Transmembrane</keyword>
<reference evidence="7 8" key="1">
    <citation type="journal article" date="2015" name="Fungal Genet. Biol.">
        <title>Evolution of novel wood decay mechanisms in Agaricales revealed by the genome sequences of Fistulina hepatica and Cylindrobasidium torrendii.</title>
        <authorList>
            <person name="Floudas D."/>
            <person name="Held B.W."/>
            <person name="Riley R."/>
            <person name="Nagy L.G."/>
            <person name="Koehler G."/>
            <person name="Ransdell A.S."/>
            <person name="Younus H."/>
            <person name="Chow J."/>
            <person name="Chiniquy J."/>
            <person name="Lipzen A."/>
            <person name="Tritt A."/>
            <person name="Sun H."/>
            <person name="Haridas S."/>
            <person name="LaButti K."/>
            <person name="Ohm R.A."/>
            <person name="Kues U."/>
            <person name="Blanchette R.A."/>
            <person name="Grigoriev I.V."/>
            <person name="Minto R.E."/>
            <person name="Hibbett D.S."/>
        </authorList>
    </citation>
    <scope>NUCLEOTIDE SEQUENCE [LARGE SCALE GENOMIC DNA]</scope>
    <source>
        <strain evidence="7 8">FP15055 ss-10</strain>
    </source>
</reference>
<comment type="subcellular location">
    <subcellularLocation>
        <location evidence="1">Membrane</location>
        <topology evidence="1">Multi-pass membrane protein</topology>
    </subcellularLocation>
</comment>
<comment type="similarity">
    <text evidence="2">Belongs to the TMEM170 family.</text>
</comment>
<evidence type="ECO:0000313" key="7">
    <source>
        <dbReference type="EMBL" id="KIY69603.1"/>
    </source>
</evidence>
<evidence type="ECO:0000256" key="1">
    <source>
        <dbReference type="ARBA" id="ARBA00004141"/>
    </source>
</evidence>
<protein>
    <submittedName>
        <fullName evidence="7">Uncharacterized protein</fullName>
    </submittedName>
</protein>
<gene>
    <name evidence="7" type="ORF">CYLTODRAFT_452474</name>
</gene>
<feature type="transmembrane region" description="Helical" evidence="6">
    <location>
        <begin position="106"/>
        <end position="138"/>
    </location>
</feature>
<organism evidence="7 8">
    <name type="scientific">Cylindrobasidium torrendii FP15055 ss-10</name>
    <dbReference type="NCBI Taxonomy" id="1314674"/>
    <lineage>
        <taxon>Eukaryota</taxon>
        <taxon>Fungi</taxon>
        <taxon>Dikarya</taxon>
        <taxon>Basidiomycota</taxon>
        <taxon>Agaricomycotina</taxon>
        <taxon>Agaricomycetes</taxon>
        <taxon>Agaricomycetidae</taxon>
        <taxon>Agaricales</taxon>
        <taxon>Marasmiineae</taxon>
        <taxon>Physalacriaceae</taxon>
        <taxon>Cylindrobasidium</taxon>
    </lineage>
</organism>
<dbReference type="InterPro" id="IPR019334">
    <property type="entry name" value="TMEM170A/B/YPR153W-like"/>
</dbReference>
<accession>A0A0D7BGB7</accession>
<keyword evidence="8" id="KW-1185">Reference proteome</keyword>
<dbReference type="PANTHER" id="PTHR22779">
    <property type="entry name" value="SD17342P"/>
    <property type="match status" value="1"/>
</dbReference>
<evidence type="ECO:0000256" key="5">
    <source>
        <dbReference type="ARBA" id="ARBA00023136"/>
    </source>
</evidence>
<proteinExistence type="inferred from homology"/>
<evidence type="ECO:0000256" key="2">
    <source>
        <dbReference type="ARBA" id="ARBA00006325"/>
    </source>
</evidence>
<dbReference type="EMBL" id="KN880481">
    <property type="protein sequence ID" value="KIY69603.1"/>
    <property type="molecule type" value="Genomic_DNA"/>
</dbReference>
<keyword evidence="4 6" id="KW-1133">Transmembrane helix</keyword>
<dbReference type="GO" id="GO:0016020">
    <property type="term" value="C:membrane"/>
    <property type="evidence" value="ECO:0007669"/>
    <property type="project" value="UniProtKB-SubCell"/>
</dbReference>
<dbReference type="AlphaFoldDB" id="A0A0D7BGB7"/>
<feature type="transmembrane region" description="Helical" evidence="6">
    <location>
        <begin position="144"/>
        <end position="164"/>
    </location>
</feature>
<evidence type="ECO:0000313" key="8">
    <source>
        <dbReference type="Proteomes" id="UP000054007"/>
    </source>
</evidence>
<feature type="transmembrane region" description="Helical" evidence="6">
    <location>
        <begin position="48"/>
        <end position="72"/>
    </location>
</feature>
<sequence length="174" mass="19567">MGSLSPEGPSWPSLYNPGLELLNIDHREPEQPGGVYLHEYGEIFAFTFYWSLVFCLPVYFLCSSAAFFNVVFPGRRTAKDGDDWELRPLGGTERPPRRTNERRSRLTFAVIVTFVFLCTSLLAALVGATISSLIMLALFRSGNYHISTWIPFLAAIIQVLIGLMNSWPSVINFI</sequence>
<dbReference type="STRING" id="1314674.A0A0D7BGB7"/>